<keyword evidence="2" id="KW-1003">Cell membrane</keyword>
<dbReference type="EMBL" id="JAJEPR010000020">
    <property type="protein sequence ID" value="MCC2190448.1"/>
    <property type="molecule type" value="Genomic_DNA"/>
</dbReference>
<sequence>MKKLLKIIPAVSFVGTVVFSILYENTSLEILLTLAITLGTVTYHFAMRLLVAFLYHSAMKNRADYSRRWYQVSKAEMRFYEKLRVKRWKNKMPTYSPNTFDPRQHTWDEIAQATCQAELGHETIAVLSFLPILAGNWFGAYPVFVITSILSALFDLMFVAMQRYNRQRIVRLIDRNS</sequence>
<keyword evidence="3" id="KW-0808">Transferase</keyword>
<proteinExistence type="inferred from homology"/>
<accession>A0AAE3DU12</accession>
<evidence type="ECO:0000256" key="3">
    <source>
        <dbReference type="ARBA" id="ARBA00022679"/>
    </source>
</evidence>
<keyword evidence="5" id="KW-0732">Signal</keyword>
<dbReference type="Proteomes" id="UP001197875">
    <property type="component" value="Unassembled WGS sequence"/>
</dbReference>
<dbReference type="Pfam" id="PF18927">
    <property type="entry name" value="CrtO"/>
    <property type="match status" value="1"/>
</dbReference>
<evidence type="ECO:0000256" key="8">
    <source>
        <dbReference type="ARBA" id="ARBA00023315"/>
    </source>
</evidence>
<keyword evidence="4 13" id="KW-0812">Transmembrane</keyword>
<keyword evidence="6 13" id="KW-1133">Transmembrane helix</keyword>
<comment type="subcellular location">
    <subcellularLocation>
        <location evidence="1">Cell membrane</location>
        <topology evidence="1">Single-pass membrane protein</topology>
    </subcellularLocation>
</comment>
<organism evidence="14 15">
    <name type="scientific">Fusicatenibacter faecihominis</name>
    <dbReference type="NCBI Taxonomy" id="2881276"/>
    <lineage>
        <taxon>Bacteria</taxon>
        <taxon>Bacillati</taxon>
        <taxon>Bacillota</taxon>
        <taxon>Clostridia</taxon>
        <taxon>Lachnospirales</taxon>
        <taxon>Lachnospiraceae</taxon>
        <taxon>Fusicatenibacter</taxon>
    </lineage>
</organism>
<comment type="function">
    <text evidence="12">Catalyzes the acylation of glycosyl-4,4'-diaponeurosporenoate, i.e. the esterification of glucose at the C6'' position with the carboxyl group of the C(15) fatty acid 12-methyltetradecanoic acid, to yield staphyloxanthin. This is the last step in the biosynthesis of this orange pigment, present in most staphylococci strains.</text>
</comment>
<dbReference type="GO" id="GO:0016746">
    <property type="term" value="F:acyltransferase activity"/>
    <property type="evidence" value="ECO:0007669"/>
    <property type="project" value="UniProtKB-KW"/>
</dbReference>
<comment type="pathway">
    <text evidence="9">Carotenoid biosynthesis; staphyloxanthin biosynthesis; staphyloxanthin from farnesyl diphosphate: step 5/5.</text>
</comment>
<evidence type="ECO:0000256" key="6">
    <source>
        <dbReference type="ARBA" id="ARBA00022989"/>
    </source>
</evidence>
<protein>
    <recommendedName>
        <fullName evidence="11">Glycosyl-4,4'-diaponeurosporenoate acyltransferase</fullName>
    </recommendedName>
</protein>
<reference evidence="14 15" key="1">
    <citation type="submission" date="2021-10" db="EMBL/GenBank/DDBJ databases">
        <title>Anaerobic single-cell dispensing facilitates the cultivation of human gut bacteria.</title>
        <authorList>
            <person name="Afrizal A."/>
        </authorList>
    </citation>
    <scope>NUCLEOTIDE SEQUENCE [LARGE SCALE GENOMIC DNA]</scope>
    <source>
        <strain evidence="14 15">CLA-AA-H277</strain>
    </source>
</reference>
<dbReference type="RefSeq" id="WP_227615539.1">
    <property type="nucleotide sequence ID" value="NZ_JAJEPR010000020.1"/>
</dbReference>
<evidence type="ECO:0000256" key="2">
    <source>
        <dbReference type="ARBA" id="ARBA00022475"/>
    </source>
</evidence>
<feature type="transmembrane region" description="Helical" evidence="13">
    <location>
        <begin position="138"/>
        <end position="161"/>
    </location>
</feature>
<evidence type="ECO:0000256" key="9">
    <source>
        <dbReference type="ARBA" id="ARBA00023588"/>
    </source>
</evidence>
<evidence type="ECO:0000313" key="15">
    <source>
        <dbReference type="Proteomes" id="UP001197875"/>
    </source>
</evidence>
<name>A0AAE3DU12_9FIRM</name>
<comment type="similarity">
    <text evidence="10">Belongs to the acyltransferase CrtO family.</text>
</comment>
<evidence type="ECO:0000256" key="1">
    <source>
        <dbReference type="ARBA" id="ARBA00004162"/>
    </source>
</evidence>
<feature type="transmembrane region" description="Helical" evidence="13">
    <location>
        <begin position="6"/>
        <end position="23"/>
    </location>
</feature>
<evidence type="ECO:0000313" key="14">
    <source>
        <dbReference type="EMBL" id="MCC2190448.1"/>
    </source>
</evidence>
<keyword evidence="7 13" id="KW-0472">Membrane</keyword>
<evidence type="ECO:0000256" key="11">
    <source>
        <dbReference type="ARBA" id="ARBA00023667"/>
    </source>
</evidence>
<evidence type="ECO:0000256" key="12">
    <source>
        <dbReference type="ARBA" id="ARBA00025324"/>
    </source>
</evidence>
<comment type="caution">
    <text evidence="14">The sequence shown here is derived from an EMBL/GenBank/DDBJ whole genome shotgun (WGS) entry which is preliminary data.</text>
</comment>
<evidence type="ECO:0000256" key="5">
    <source>
        <dbReference type="ARBA" id="ARBA00022729"/>
    </source>
</evidence>
<evidence type="ECO:0000256" key="10">
    <source>
        <dbReference type="ARBA" id="ARBA00023603"/>
    </source>
</evidence>
<keyword evidence="15" id="KW-1185">Reference proteome</keyword>
<dbReference type="InterPro" id="IPR044021">
    <property type="entry name" value="CrtO"/>
</dbReference>
<evidence type="ECO:0000256" key="13">
    <source>
        <dbReference type="SAM" id="Phobius"/>
    </source>
</evidence>
<evidence type="ECO:0000256" key="7">
    <source>
        <dbReference type="ARBA" id="ARBA00023136"/>
    </source>
</evidence>
<keyword evidence="8" id="KW-0012">Acyltransferase</keyword>
<dbReference type="AlphaFoldDB" id="A0AAE3DU12"/>
<dbReference type="GO" id="GO:0005886">
    <property type="term" value="C:plasma membrane"/>
    <property type="evidence" value="ECO:0007669"/>
    <property type="project" value="UniProtKB-SubCell"/>
</dbReference>
<gene>
    <name evidence="14" type="ORF">LKD71_11625</name>
</gene>
<feature type="transmembrane region" description="Helical" evidence="13">
    <location>
        <begin position="30"/>
        <end position="55"/>
    </location>
</feature>
<evidence type="ECO:0000256" key="4">
    <source>
        <dbReference type="ARBA" id="ARBA00022692"/>
    </source>
</evidence>